<organism evidence="1">
    <name type="scientific">Eucalyptus grandis</name>
    <name type="common">Flooded gum</name>
    <dbReference type="NCBI Taxonomy" id="71139"/>
    <lineage>
        <taxon>Eukaryota</taxon>
        <taxon>Viridiplantae</taxon>
        <taxon>Streptophyta</taxon>
        <taxon>Embryophyta</taxon>
        <taxon>Tracheophyta</taxon>
        <taxon>Spermatophyta</taxon>
        <taxon>Magnoliopsida</taxon>
        <taxon>eudicotyledons</taxon>
        <taxon>Gunneridae</taxon>
        <taxon>Pentapetalae</taxon>
        <taxon>rosids</taxon>
        <taxon>malvids</taxon>
        <taxon>Myrtales</taxon>
        <taxon>Myrtaceae</taxon>
        <taxon>Myrtoideae</taxon>
        <taxon>Eucalypteae</taxon>
        <taxon>Eucalyptus</taxon>
    </lineage>
</organism>
<reference evidence="1" key="1">
    <citation type="submission" date="2013-07" db="EMBL/GenBank/DDBJ databases">
        <title>The genome of Eucalyptus grandis.</title>
        <authorList>
            <person name="Schmutz J."/>
            <person name="Hayes R."/>
            <person name="Myburg A."/>
            <person name="Tuskan G."/>
            <person name="Grattapaglia D."/>
            <person name="Rokhsar D.S."/>
        </authorList>
    </citation>
    <scope>NUCLEOTIDE SEQUENCE</scope>
    <source>
        <tissue evidence="1">Leaf extractions</tissue>
    </source>
</reference>
<protein>
    <submittedName>
        <fullName evidence="1">Uncharacterized protein</fullName>
    </submittedName>
</protein>
<proteinExistence type="predicted"/>
<sequence>MMPPSASQETPNHLHGLVDRFGSLIVLLVVHDRRAVWFSRVDFHVRSASASELALASALQDNSSRIQSKMRDLSSAMVSTLPLVRVQLAADSIYYSF</sequence>
<accession>A0A059CB64</accession>
<evidence type="ECO:0000313" key="1">
    <source>
        <dbReference type="EMBL" id="KCW75190.1"/>
    </source>
</evidence>
<dbReference type="AlphaFoldDB" id="A0A059CB64"/>
<dbReference type="Gramene" id="KCW75190">
    <property type="protein sequence ID" value="KCW75190"/>
    <property type="gene ID" value="EUGRSUZ_E03944"/>
</dbReference>
<dbReference type="InParanoid" id="A0A059CB64"/>
<dbReference type="EMBL" id="KK198757">
    <property type="protein sequence ID" value="KCW75190.1"/>
    <property type="molecule type" value="Genomic_DNA"/>
</dbReference>
<gene>
    <name evidence="1" type="ORF">EUGRSUZ_E03944</name>
</gene>
<name>A0A059CB64_EUCGR</name>